<dbReference type="SUPFAM" id="SSF53448">
    <property type="entry name" value="Nucleotide-diphospho-sugar transferases"/>
    <property type="match status" value="1"/>
</dbReference>
<dbReference type="PATRIC" id="fig|400092.3.peg.171"/>
<dbReference type="Gene3D" id="3.90.550.10">
    <property type="entry name" value="Spore Coat Polysaccharide Biosynthesis Protein SpsA, Chain A"/>
    <property type="match status" value="1"/>
</dbReference>
<dbReference type="KEGG" id="pko:PKOR_00735"/>
<dbReference type="GO" id="GO:0009298">
    <property type="term" value="P:GDP-mannose biosynthetic process"/>
    <property type="evidence" value="ECO:0007669"/>
    <property type="project" value="TreeGrafter"/>
</dbReference>
<dbReference type="HOGENOM" id="CLU_035527_0_1_10"/>
<evidence type="ECO:0000313" key="4">
    <source>
        <dbReference type="Proteomes" id="UP000033109"/>
    </source>
</evidence>
<feature type="domain" description="MannoseP isomerase/GMP-like beta-helix" evidence="2">
    <location>
        <begin position="274"/>
        <end position="320"/>
    </location>
</feature>
<dbReference type="SUPFAM" id="SSF159283">
    <property type="entry name" value="Guanosine diphospho-D-mannose pyrophosphorylase/mannose-6-phosphate isomerase linker domain"/>
    <property type="match status" value="1"/>
</dbReference>
<proteinExistence type="predicted"/>
<sequence length="332" mass="36957">MKVHHVVLTGGVGSRLWPLSRVSCPKQYLNLFSNFSLFELAVKRNRSLSDSLIVVGNRGNQHLSADSLKKLHIENYTNIVEATPRNTAPAIAFAAFATLPDDILLITPADHIIAEGEAYSKAVNKAIALAMEGNIVTFGVCPTRPETGYGYIETDGEEVISFREKPDQKTAQAFLEQGNFLWNSGMFCFQAKVFLEELEKYAPEVYEKSHAVWFQNRNGQLDFEASKAIPSISIDYAVMEHSSKIKAVPASFDWSDMGSFEAVYDYLKEQGHKVDEMGNMVIGSDKFTSFVGLKDSILVITDDAHLVLAKEESQQVKKVYDILESMNSPLLN</sequence>
<dbReference type="InterPro" id="IPR049577">
    <property type="entry name" value="GMPP_N"/>
</dbReference>
<gene>
    <name evidence="3" type="ORF">PKOR_00735</name>
</gene>
<dbReference type="AlphaFoldDB" id="A0A0E3UVL4"/>
<dbReference type="Pfam" id="PF00483">
    <property type="entry name" value="NTP_transferase"/>
    <property type="match status" value="1"/>
</dbReference>
<organism evidence="3 4">
    <name type="scientific">Pontibacter korlensis</name>
    <dbReference type="NCBI Taxonomy" id="400092"/>
    <lineage>
        <taxon>Bacteria</taxon>
        <taxon>Pseudomonadati</taxon>
        <taxon>Bacteroidota</taxon>
        <taxon>Cytophagia</taxon>
        <taxon>Cytophagales</taxon>
        <taxon>Hymenobacteraceae</taxon>
        <taxon>Pontibacter</taxon>
    </lineage>
</organism>
<feature type="domain" description="Nucleotidyl transferase" evidence="1">
    <location>
        <begin position="6"/>
        <end position="267"/>
    </location>
</feature>
<evidence type="ECO:0000313" key="3">
    <source>
        <dbReference type="EMBL" id="AKD01936.1"/>
    </source>
</evidence>
<dbReference type="OrthoDB" id="9806359at2"/>
<dbReference type="Proteomes" id="UP000033109">
    <property type="component" value="Chromosome"/>
</dbReference>
<dbReference type="EMBL" id="CP009621">
    <property type="protein sequence ID" value="AKD01936.1"/>
    <property type="molecule type" value="Genomic_DNA"/>
</dbReference>
<dbReference type="CDD" id="cd02509">
    <property type="entry name" value="GDP-M1P_Guanylyltransferase"/>
    <property type="match status" value="1"/>
</dbReference>
<dbReference type="GO" id="GO:0004475">
    <property type="term" value="F:mannose-1-phosphate guanylyltransferase (GTP) activity"/>
    <property type="evidence" value="ECO:0007669"/>
    <property type="project" value="InterPro"/>
</dbReference>
<dbReference type="PANTHER" id="PTHR46390:SF1">
    <property type="entry name" value="MANNOSE-1-PHOSPHATE GUANYLYLTRANSFERASE"/>
    <property type="match status" value="1"/>
</dbReference>
<evidence type="ECO:0000259" key="1">
    <source>
        <dbReference type="Pfam" id="PF00483"/>
    </source>
</evidence>
<dbReference type="InterPro" id="IPR005835">
    <property type="entry name" value="NTP_transferase_dom"/>
</dbReference>
<dbReference type="Pfam" id="PF22640">
    <property type="entry name" value="ManC_GMP_beta-helix"/>
    <property type="match status" value="1"/>
</dbReference>
<name>A0A0E3UVL4_9BACT</name>
<keyword evidence="3" id="KW-0548">Nucleotidyltransferase</keyword>
<dbReference type="InterPro" id="IPR029044">
    <property type="entry name" value="Nucleotide-diphossugar_trans"/>
</dbReference>
<evidence type="ECO:0000259" key="2">
    <source>
        <dbReference type="Pfam" id="PF22640"/>
    </source>
</evidence>
<dbReference type="InterPro" id="IPR051161">
    <property type="entry name" value="Mannose-6P_isomerase_type2"/>
</dbReference>
<dbReference type="RefSeq" id="WP_046308641.1">
    <property type="nucleotide sequence ID" value="NZ_CBCSCY010000044.1"/>
</dbReference>
<accession>A0A0E3UVL4</accession>
<dbReference type="InterPro" id="IPR054566">
    <property type="entry name" value="ManC/GMP-like_b-helix"/>
</dbReference>
<protein>
    <submittedName>
        <fullName evidence="3">Mannose-1-phosphate guanylyltransferase</fullName>
    </submittedName>
</protein>
<dbReference type="PANTHER" id="PTHR46390">
    <property type="entry name" value="MANNOSE-1-PHOSPHATE GUANYLYLTRANSFERASE"/>
    <property type="match status" value="1"/>
</dbReference>
<keyword evidence="4" id="KW-1185">Reference proteome</keyword>
<dbReference type="STRING" id="400092.PKOR_00735"/>
<reference evidence="3 4" key="1">
    <citation type="journal article" date="2015" name="Sci. Rep.">
        <title>Unraveling adaptation of Pontibacter korlensis to radiation and infertility in desert through complete genome and comparative transcriptomic analysis.</title>
        <authorList>
            <person name="Dai J."/>
            <person name="Dai W."/>
            <person name="Qiu C."/>
            <person name="Yang Z."/>
            <person name="Zhang Y."/>
            <person name="Zhou M."/>
            <person name="Zhang L."/>
            <person name="Fang C."/>
            <person name="Gao Q."/>
            <person name="Yang Q."/>
            <person name="Li X."/>
            <person name="Wang Z."/>
            <person name="Wang Z."/>
            <person name="Jia Z."/>
            <person name="Chen X."/>
        </authorList>
    </citation>
    <scope>NUCLEOTIDE SEQUENCE [LARGE SCALE GENOMIC DNA]</scope>
    <source>
        <strain evidence="3 4">X14-1T</strain>
    </source>
</reference>
<keyword evidence="3" id="KW-0808">Transferase</keyword>